<dbReference type="PANTHER" id="PTHR31882:SF9">
    <property type="entry name" value="SI:CH211-153B23.7"/>
    <property type="match status" value="1"/>
</dbReference>
<evidence type="ECO:0000313" key="6">
    <source>
        <dbReference type="Proteomes" id="UP000314986"/>
    </source>
</evidence>
<dbReference type="KEGG" id="cmk:103177403"/>
<evidence type="ECO:0000256" key="2">
    <source>
        <dbReference type="SAM" id="Coils"/>
    </source>
</evidence>
<feature type="compositionally biased region" description="Basic and acidic residues" evidence="3">
    <location>
        <begin position="233"/>
        <end position="248"/>
    </location>
</feature>
<evidence type="ECO:0000256" key="1">
    <source>
        <dbReference type="ARBA" id="ARBA00023054"/>
    </source>
</evidence>
<reference evidence="6" key="2">
    <citation type="journal article" date="2007" name="PLoS Biol.">
        <title>Survey sequencing and comparative analysis of the elephant shark (Callorhinchus milii) genome.</title>
        <authorList>
            <person name="Venkatesh B."/>
            <person name="Kirkness E.F."/>
            <person name="Loh Y.H."/>
            <person name="Halpern A.L."/>
            <person name="Lee A.P."/>
            <person name="Johnson J."/>
            <person name="Dandona N."/>
            <person name="Viswanathan L.D."/>
            <person name="Tay A."/>
            <person name="Venter J.C."/>
            <person name="Strausberg R.L."/>
            <person name="Brenner S."/>
        </authorList>
    </citation>
    <scope>NUCLEOTIDE SEQUENCE [LARGE SCALE GENOMIC DNA]</scope>
</reference>
<reference evidence="5" key="4">
    <citation type="submission" date="2025-05" db="UniProtKB">
        <authorList>
            <consortium name="Ensembl"/>
        </authorList>
    </citation>
    <scope>IDENTIFICATION</scope>
</reference>
<organism evidence="4">
    <name type="scientific">Callorhinchus milii</name>
    <name type="common">Ghost shark</name>
    <dbReference type="NCBI Taxonomy" id="7868"/>
    <lineage>
        <taxon>Eukaryota</taxon>
        <taxon>Metazoa</taxon>
        <taxon>Chordata</taxon>
        <taxon>Craniata</taxon>
        <taxon>Vertebrata</taxon>
        <taxon>Chondrichthyes</taxon>
        <taxon>Holocephali</taxon>
        <taxon>Chimaeriformes</taxon>
        <taxon>Callorhinchidae</taxon>
        <taxon>Callorhinchus</taxon>
    </lineage>
</organism>
<feature type="compositionally biased region" description="Basic and acidic residues" evidence="3">
    <location>
        <begin position="214"/>
        <end position="223"/>
    </location>
</feature>
<dbReference type="GO" id="GO:0043122">
    <property type="term" value="P:regulation of canonical NF-kappaB signal transduction"/>
    <property type="evidence" value="ECO:0007669"/>
    <property type="project" value="UniProtKB-ARBA"/>
</dbReference>
<sequence length="404" mass="47247">MEAKGVLASHSTQLAELQATLGAAFKLQQEDRSKNTETSEDGFVYTGSIISGTRNELFQMIQNGNGFEEEENTVITDSMSVTTADEEKVQLLNRNTDLRRVNKELVKLNQEWDHVHRLMTIGMQQRLSVLQEEVSDSNKHAKTLSKKLDNEERKREYYEQSLIQEMKKNQQLQGYIRELENELHSMRERVRGPLEEPWRLGQSSEDSAIVYHHPRTDYEEETTRSANALGIGEKTREHSQSKRSKPEAAHPTASNKISPQEFKDLRDQVAALRCQTKLYEADYKTERKDRQRTQAENEKLKKKTEDLGLQMNLLQEQVKIYEDDFKRERSDKQILQRLLKSKAEPKEPVLVHRCNNTHQKSPETRRGQCTHCLERSIHKHTECSKHRRLRDANIQEQSYTLDYR</sequence>
<dbReference type="GO" id="GO:0071222">
    <property type="term" value="P:cellular response to lipopolysaccharide"/>
    <property type="evidence" value="ECO:0007669"/>
    <property type="project" value="TreeGrafter"/>
</dbReference>
<dbReference type="Gene3D" id="1.20.5.990">
    <property type="entry name" value="Nemo cc2-lz domain - 1d5 darpin complex"/>
    <property type="match status" value="2"/>
</dbReference>
<reference evidence="4 6" key="3">
    <citation type="journal article" date="2014" name="Nature">
        <title>Elephant shark genome provides unique insights into gnathostome evolution.</title>
        <authorList>
            <consortium name="International Elephant Shark Genome Sequencing Consortium"/>
            <person name="Venkatesh B."/>
            <person name="Lee A.P."/>
            <person name="Ravi V."/>
            <person name="Maurya A.K."/>
            <person name="Lian M.M."/>
            <person name="Swann J.B."/>
            <person name="Ohta Y."/>
            <person name="Flajnik M.F."/>
            <person name="Sutoh Y."/>
            <person name="Kasahara M."/>
            <person name="Hoon S."/>
            <person name="Gangu V."/>
            <person name="Roy S.W."/>
            <person name="Irimia M."/>
            <person name="Korzh V."/>
            <person name="Kondrychyn I."/>
            <person name="Lim Z.W."/>
            <person name="Tay B.H."/>
            <person name="Tohari S."/>
            <person name="Kong K.W."/>
            <person name="Ho S."/>
            <person name="Lorente-Galdos B."/>
            <person name="Quilez J."/>
            <person name="Marques-Bonet T."/>
            <person name="Raney B.J."/>
            <person name="Ingham P.W."/>
            <person name="Tay A."/>
            <person name="Hillier L.W."/>
            <person name="Minx P."/>
            <person name="Boehm T."/>
            <person name="Wilson R.K."/>
            <person name="Brenner S."/>
            <person name="Warren W.C."/>
        </authorList>
    </citation>
    <scope>NUCLEOTIDE SEQUENCE</scope>
    <source>
        <tissue evidence="4">Intestine</tissue>
    </source>
</reference>
<feature type="coiled-coil region" evidence="2">
    <location>
        <begin position="91"/>
        <end position="189"/>
    </location>
</feature>
<keyword evidence="1 2" id="KW-0175">Coiled coil</keyword>
<dbReference type="OrthoDB" id="5969558at2759"/>
<reference evidence="6" key="1">
    <citation type="journal article" date="2006" name="Science">
        <title>Ancient noncoding elements conserved in the human genome.</title>
        <authorList>
            <person name="Venkatesh B."/>
            <person name="Kirkness E.F."/>
            <person name="Loh Y.H."/>
            <person name="Halpern A.L."/>
            <person name="Lee A.P."/>
            <person name="Johnson J."/>
            <person name="Dandona N."/>
            <person name="Viswanathan L.D."/>
            <person name="Tay A."/>
            <person name="Venter J.C."/>
            <person name="Strausberg R.L."/>
            <person name="Brenner S."/>
        </authorList>
    </citation>
    <scope>NUCLEOTIDE SEQUENCE [LARGE SCALE GENOMIC DNA]</scope>
</reference>
<dbReference type="PANTHER" id="PTHR31882">
    <property type="entry name" value="TNFAIP3-INTERACTING PROTEIN COILED COIL FAMILY MEMBER"/>
    <property type="match status" value="1"/>
</dbReference>
<dbReference type="GeneID" id="103177403"/>
<feature type="coiled-coil region" evidence="2">
    <location>
        <begin position="283"/>
        <end position="331"/>
    </location>
</feature>
<dbReference type="GeneTree" id="ENSGT01120000272280"/>
<dbReference type="OMA" id="KKQHHPL"/>
<dbReference type="AlphaFoldDB" id="V9KXK2"/>
<protein>
    <submittedName>
        <fullName evidence="4">TNFAIP3-interacting protein 1-like protein</fullName>
    </submittedName>
    <submittedName>
        <fullName evidence="5">TNFAIP3-interacting protein 3-like</fullName>
    </submittedName>
</protein>
<accession>V9KXK2</accession>
<evidence type="ECO:0000313" key="5">
    <source>
        <dbReference type="Ensembl" id="ENSCMIP00000009450.1"/>
    </source>
</evidence>
<dbReference type="EMBL" id="JW871011">
    <property type="protein sequence ID" value="AFP03529.1"/>
    <property type="molecule type" value="mRNA"/>
</dbReference>
<evidence type="ECO:0000313" key="4">
    <source>
        <dbReference type="EMBL" id="AFP03529.1"/>
    </source>
</evidence>
<dbReference type="GO" id="GO:0006357">
    <property type="term" value="P:regulation of transcription by RNA polymerase II"/>
    <property type="evidence" value="ECO:0007669"/>
    <property type="project" value="TreeGrafter"/>
</dbReference>
<feature type="region of interest" description="Disordered" evidence="3">
    <location>
        <begin position="214"/>
        <end position="262"/>
    </location>
</feature>
<gene>
    <name evidence="5" type="primary">si:ch211-153b23.7</name>
</gene>
<name>V9KXK2_CALMI</name>
<evidence type="ECO:0000256" key="3">
    <source>
        <dbReference type="SAM" id="MobiDB-lite"/>
    </source>
</evidence>
<dbReference type="Proteomes" id="UP000314986">
    <property type="component" value="Unassembled WGS sequence"/>
</dbReference>
<keyword evidence="6" id="KW-1185">Reference proteome</keyword>
<dbReference type="GO" id="GO:0005737">
    <property type="term" value="C:cytoplasm"/>
    <property type="evidence" value="ECO:0007669"/>
    <property type="project" value="UniProtKB-ARBA"/>
</dbReference>
<proteinExistence type="evidence at transcript level"/>
<dbReference type="Ensembl" id="ENSCMIT00000009708.1">
    <property type="protein sequence ID" value="ENSCMIP00000009450.1"/>
    <property type="gene ID" value="ENSCMIG00000005010.1"/>
</dbReference>